<dbReference type="Pfam" id="PF02441">
    <property type="entry name" value="Flavoprotein"/>
    <property type="match status" value="2"/>
</dbReference>
<feature type="non-terminal residue" evidence="5">
    <location>
        <position position="1"/>
    </location>
</feature>
<keyword evidence="1" id="KW-0173">Coenzyme A biosynthesis</keyword>
<keyword evidence="3" id="KW-0175">Coiled coil</keyword>
<sequence length="199" mass="22403">IVLKLIKQATKVNSTMENNIFNVLIGVTGSVAAIKIPILEETIEELNKSNKNYQIKLHIITTEHAKHFFDINRLKCDTYEDAVEWSTWRKLGDSVMHIELGKLADLMGICDNILTSTLRAWDLKKPVLFCPAMNTRMWEHPVTSIQIGVLKGWGYEEIPPISKTLACGDTGVGAMAEVHTIVERIKLIADKKFSCIKLI</sequence>
<evidence type="ECO:0000259" key="4">
    <source>
        <dbReference type="Pfam" id="PF02441"/>
    </source>
</evidence>
<accession>A0A5E4PT36</accession>
<evidence type="ECO:0000256" key="2">
    <source>
        <dbReference type="ARBA" id="ARBA00038350"/>
    </source>
</evidence>
<evidence type="ECO:0000256" key="1">
    <source>
        <dbReference type="ARBA" id="ARBA00022993"/>
    </source>
</evidence>
<dbReference type="SUPFAM" id="SSF52507">
    <property type="entry name" value="Homo-oligomeric flavin-containing Cys decarboxylases, HFCD"/>
    <property type="match status" value="1"/>
</dbReference>
<dbReference type="GO" id="GO:0010181">
    <property type="term" value="F:FMN binding"/>
    <property type="evidence" value="ECO:0007669"/>
    <property type="project" value="TreeGrafter"/>
</dbReference>
<gene>
    <name evidence="5" type="ORF">LSINAPIS_LOCUS1663</name>
</gene>
<comment type="similarity">
    <text evidence="2">Belongs to the HFCD (homooligomeric flavin containing Cys decarboxylase) superfamily.</text>
</comment>
<reference evidence="5 6" key="1">
    <citation type="submission" date="2017-07" db="EMBL/GenBank/DDBJ databases">
        <authorList>
            <person name="Talla V."/>
            <person name="Backstrom N."/>
        </authorList>
    </citation>
    <scope>NUCLEOTIDE SEQUENCE [LARGE SCALE GENOMIC DNA]</scope>
</reference>
<dbReference type="GO" id="GO:0015937">
    <property type="term" value="P:coenzyme A biosynthetic process"/>
    <property type="evidence" value="ECO:0007669"/>
    <property type="project" value="UniProtKB-KW"/>
</dbReference>
<feature type="domain" description="Flavoprotein" evidence="4">
    <location>
        <begin position="113"/>
        <end position="185"/>
    </location>
</feature>
<keyword evidence="6" id="KW-1185">Reference proteome</keyword>
<evidence type="ECO:0000313" key="5">
    <source>
        <dbReference type="EMBL" id="VVC88244.1"/>
    </source>
</evidence>
<dbReference type="InterPro" id="IPR036551">
    <property type="entry name" value="Flavin_trans-like"/>
</dbReference>
<dbReference type="EMBL" id="FZQP02000269">
    <property type="protein sequence ID" value="VVC88244.1"/>
    <property type="molecule type" value="Genomic_DNA"/>
</dbReference>
<name>A0A5E4PT36_9NEOP</name>
<dbReference type="Gene3D" id="3.40.50.1950">
    <property type="entry name" value="Flavin prenyltransferase-like"/>
    <property type="match status" value="1"/>
</dbReference>
<dbReference type="PANTHER" id="PTHR14359:SF6">
    <property type="entry name" value="PHOSPHOPANTOTHENOYLCYSTEINE DECARBOXYLASE"/>
    <property type="match status" value="1"/>
</dbReference>
<dbReference type="GO" id="GO:0071513">
    <property type="term" value="C:phosphopantothenoylcysteine decarboxylase complex"/>
    <property type="evidence" value="ECO:0007669"/>
    <property type="project" value="TreeGrafter"/>
</dbReference>
<feature type="coiled-coil region" evidence="3">
    <location>
        <begin position="36"/>
        <end position="63"/>
    </location>
</feature>
<dbReference type="Proteomes" id="UP000324832">
    <property type="component" value="Unassembled WGS sequence"/>
</dbReference>
<dbReference type="GO" id="GO:0004633">
    <property type="term" value="F:phosphopantothenoylcysteine decarboxylase activity"/>
    <property type="evidence" value="ECO:0007669"/>
    <property type="project" value="TreeGrafter"/>
</dbReference>
<evidence type="ECO:0000256" key="3">
    <source>
        <dbReference type="SAM" id="Coils"/>
    </source>
</evidence>
<organism evidence="5 6">
    <name type="scientific">Leptidea sinapis</name>
    <dbReference type="NCBI Taxonomy" id="189913"/>
    <lineage>
        <taxon>Eukaryota</taxon>
        <taxon>Metazoa</taxon>
        <taxon>Ecdysozoa</taxon>
        <taxon>Arthropoda</taxon>
        <taxon>Hexapoda</taxon>
        <taxon>Insecta</taxon>
        <taxon>Pterygota</taxon>
        <taxon>Neoptera</taxon>
        <taxon>Endopterygota</taxon>
        <taxon>Lepidoptera</taxon>
        <taxon>Glossata</taxon>
        <taxon>Ditrysia</taxon>
        <taxon>Papilionoidea</taxon>
        <taxon>Pieridae</taxon>
        <taxon>Dismorphiinae</taxon>
        <taxon>Leptidea</taxon>
    </lineage>
</organism>
<dbReference type="InterPro" id="IPR003382">
    <property type="entry name" value="Flavoprotein"/>
</dbReference>
<proteinExistence type="inferred from homology"/>
<evidence type="ECO:0000313" key="6">
    <source>
        <dbReference type="Proteomes" id="UP000324832"/>
    </source>
</evidence>
<dbReference type="PANTHER" id="PTHR14359">
    <property type="entry name" value="HOMO-OLIGOMERIC FLAVIN CONTAINING CYS DECARBOXYLASE FAMILY"/>
    <property type="match status" value="1"/>
</dbReference>
<dbReference type="AlphaFoldDB" id="A0A5E4PT36"/>
<protein>
    <recommendedName>
        <fullName evidence="4">Flavoprotein domain-containing protein</fullName>
    </recommendedName>
</protein>
<feature type="domain" description="Flavoprotein" evidence="4">
    <location>
        <begin position="22"/>
        <end position="109"/>
    </location>
</feature>